<feature type="chain" id="PRO_5009527518" description="Peptidase M15A C-terminal domain-containing protein" evidence="2">
    <location>
        <begin position="30"/>
        <end position="321"/>
    </location>
</feature>
<keyword evidence="2" id="KW-0732">Signal</keyword>
<dbReference type="AlphaFoldDB" id="A0A1F6Y8X9"/>
<proteinExistence type="predicted"/>
<evidence type="ECO:0000256" key="1">
    <source>
        <dbReference type="SAM" id="Phobius"/>
    </source>
</evidence>
<accession>A0A1F6Y8X9</accession>
<evidence type="ECO:0000313" key="4">
    <source>
        <dbReference type="Proteomes" id="UP000176192"/>
    </source>
</evidence>
<keyword evidence="1" id="KW-0812">Transmembrane</keyword>
<feature type="transmembrane region" description="Helical" evidence="1">
    <location>
        <begin position="139"/>
        <end position="156"/>
    </location>
</feature>
<evidence type="ECO:0000256" key="2">
    <source>
        <dbReference type="SAM" id="SignalP"/>
    </source>
</evidence>
<dbReference type="STRING" id="1801797.A3G06_00315"/>
<name>A0A1F6Y8X9_9BACT</name>
<evidence type="ECO:0000313" key="3">
    <source>
        <dbReference type="EMBL" id="OGJ02821.1"/>
    </source>
</evidence>
<gene>
    <name evidence="3" type="ORF">A3G06_00315</name>
</gene>
<reference evidence="3 4" key="1">
    <citation type="journal article" date="2016" name="Nat. Commun.">
        <title>Thousands of microbial genomes shed light on interconnected biogeochemical processes in an aquifer system.</title>
        <authorList>
            <person name="Anantharaman K."/>
            <person name="Brown C.T."/>
            <person name="Hug L.A."/>
            <person name="Sharon I."/>
            <person name="Castelle C.J."/>
            <person name="Probst A.J."/>
            <person name="Thomas B.C."/>
            <person name="Singh A."/>
            <person name="Wilkins M.J."/>
            <person name="Karaoz U."/>
            <person name="Brodie E.L."/>
            <person name="Williams K.H."/>
            <person name="Hubbard S.S."/>
            <person name="Banfield J.F."/>
        </authorList>
    </citation>
    <scope>NUCLEOTIDE SEQUENCE [LARGE SCALE GENOMIC DNA]</scope>
</reference>
<dbReference type="EMBL" id="MFVV01000033">
    <property type="protein sequence ID" value="OGJ02821.1"/>
    <property type="molecule type" value="Genomic_DNA"/>
</dbReference>
<protein>
    <recommendedName>
        <fullName evidence="5">Peptidase M15A C-terminal domain-containing protein</fullName>
    </recommendedName>
</protein>
<evidence type="ECO:0008006" key="5">
    <source>
        <dbReference type="Google" id="ProtNLM"/>
    </source>
</evidence>
<keyword evidence="1" id="KW-1133">Transmembrane helix</keyword>
<organism evidence="3 4">
    <name type="scientific">Candidatus Nomurabacteria bacterium RIFCSPLOWO2_12_FULL_46_14</name>
    <dbReference type="NCBI Taxonomy" id="1801797"/>
    <lineage>
        <taxon>Bacteria</taxon>
        <taxon>Candidatus Nomuraibacteriota</taxon>
    </lineage>
</organism>
<comment type="caution">
    <text evidence="3">The sequence shown here is derived from an EMBL/GenBank/DDBJ whole genome shotgun (WGS) entry which is preliminary data.</text>
</comment>
<feature type="signal peptide" evidence="2">
    <location>
        <begin position="1"/>
        <end position="29"/>
    </location>
</feature>
<sequence>MKNKLLKYIFPFLLCVLIFTPIFGVSASAEDPNEDCRFGPLGNELNPPCQDRRYNFLEPLPCTDTADPNCVGGEYIRFNPADDPANPNSIGRYLNLMIKIFIGVCAVLAMVMIVAGGLEYMTSELISSKEHAKERIRNAIFGLLLALGAYTILFTINPDLLETDVKIKKQTIEVVIDDDIPQTTDAQGRYKNGMKRGDDWAVASGQAQVPLPIGKKNNECRNIGDSNCTSTRGLSLAYINMIRSNCPTCELTLTGGTEFWLHGGPSGNTSHRPGSPTVDLRNTGTPALNQYIRSGEKLKENWYRKDGMLFFDEGDHWHVQS</sequence>
<dbReference type="Proteomes" id="UP000176192">
    <property type="component" value="Unassembled WGS sequence"/>
</dbReference>
<feature type="transmembrane region" description="Helical" evidence="1">
    <location>
        <begin position="96"/>
        <end position="118"/>
    </location>
</feature>
<keyword evidence="1" id="KW-0472">Membrane</keyword>